<gene>
    <name evidence="1" type="ORF">CCMP2556_LOCUS11166</name>
</gene>
<feature type="non-terminal residue" evidence="1">
    <location>
        <position position="1"/>
    </location>
</feature>
<keyword evidence="2" id="KW-1185">Reference proteome</keyword>
<evidence type="ECO:0000313" key="2">
    <source>
        <dbReference type="Proteomes" id="UP001642484"/>
    </source>
</evidence>
<organism evidence="1 2">
    <name type="scientific">Durusdinium trenchii</name>
    <dbReference type="NCBI Taxonomy" id="1381693"/>
    <lineage>
        <taxon>Eukaryota</taxon>
        <taxon>Sar</taxon>
        <taxon>Alveolata</taxon>
        <taxon>Dinophyceae</taxon>
        <taxon>Suessiales</taxon>
        <taxon>Symbiodiniaceae</taxon>
        <taxon>Durusdinium</taxon>
    </lineage>
</organism>
<name>A0ABP0JFJ8_9DINO</name>
<protein>
    <submittedName>
        <fullName evidence="1">Uncharacterized protein</fullName>
    </submittedName>
</protein>
<reference evidence="1 2" key="1">
    <citation type="submission" date="2024-02" db="EMBL/GenBank/DDBJ databases">
        <authorList>
            <person name="Chen Y."/>
            <person name="Shah S."/>
            <person name="Dougan E. K."/>
            <person name="Thang M."/>
            <person name="Chan C."/>
        </authorList>
    </citation>
    <scope>NUCLEOTIDE SEQUENCE [LARGE SCALE GENOMIC DNA]</scope>
</reference>
<proteinExistence type="predicted"/>
<comment type="caution">
    <text evidence="1">The sequence shown here is derived from an EMBL/GenBank/DDBJ whole genome shotgun (WGS) entry which is preliminary data.</text>
</comment>
<evidence type="ECO:0000313" key="1">
    <source>
        <dbReference type="EMBL" id="CAK9013185.1"/>
    </source>
</evidence>
<accession>A0ABP0JFJ8</accession>
<dbReference type="Proteomes" id="UP001642484">
    <property type="component" value="Unassembled WGS sequence"/>
</dbReference>
<dbReference type="EMBL" id="CAXAMN010005302">
    <property type="protein sequence ID" value="CAK9013185.1"/>
    <property type="molecule type" value="Genomic_DNA"/>
</dbReference>
<sequence length="338" mass="37509">VFASGIFTAQKNIQKNMDVLEMDDFSTVSVAYVSTAEVWVDSAVDWTLDGLAKACARYHYWITACSVIKFTANNARFVLVVRLGSEENATKAANTSALGSLEKSDLLEYHSVWDLLRSKRPSGEARRLKRLTPLLTLVRGQTLLHEPGFLVLRPMLEQVICCTYNDAVVHNEIVRQGAQAVKSSAVDMEILRSCRTLALMEDCGPVTWSQRWKELAMRWIEVHLEQILANDALLLLLMEASQLEAFQDLCRQLQAAGAGCTLTAFSFIHGARRWGFALLAAASVALPPLKLQKMRFLLQADSVAAVADAKEGPKKPLMRCCVPGGARLFLQQLLVDQR</sequence>